<dbReference type="CDD" id="cd00637">
    <property type="entry name" value="7tm_classA_rhodopsin-like"/>
    <property type="match status" value="1"/>
</dbReference>
<dbReference type="RefSeq" id="XP_001193876.1">
    <property type="nucleotide sequence ID" value="XM_001193876.1"/>
</dbReference>
<feature type="transmembrane region" description="Helical" evidence="9">
    <location>
        <begin position="235"/>
        <end position="259"/>
    </location>
</feature>
<dbReference type="PANTHER" id="PTHR24249">
    <property type="entry name" value="HISTAMINE RECEPTOR-RELATED G-PROTEIN COUPLED RECEPTOR"/>
    <property type="match status" value="1"/>
</dbReference>
<dbReference type="GO" id="GO:0007186">
    <property type="term" value="P:G protein-coupled receptor signaling pathway"/>
    <property type="evidence" value="ECO:0000318"/>
    <property type="project" value="GO_Central"/>
</dbReference>
<protein>
    <recommendedName>
        <fullName evidence="10">G-protein coupled receptors family 1 profile domain-containing protein</fullName>
    </recommendedName>
</protein>
<accession>A0A7M7G9S2</accession>
<evidence type="ECO:0000256" key="3">
    <source>
        <dbReference type="ARBA" id="ARBA00022692"/>
    </source>
</evidence>
<reference evidence="11" key="2">
    <citation type="submission" date="2021-01" db="UniProtKB">
        <authorList>
            <consortium name="EnsemblMetazoa"/>
        </authorList>
    </citation>
    <scope>IDENTIFICATION</scope>
</reference>
<dbReference type="GO" id="GO:0005886">
    <property type="term" value="C:plasma membrane"/>
    <property type="evidence" value="ECO:0000318"/>
    <property type="project" value="GO_Central"/>
</dbReference>
<evidence type="ECO:0000256" key="8">
    <source>
        <dbReference type="ARBA" id="ARBA00023224"/>
    </source>
</evidence>
<comment type="subcellular location">
    <subcellularLocation>
        <location evidence="1">Cell membrane</location>
        <topology evidence="1">Multi-pass membrane protein</topology>
    </subcellularLocation>
</comment>
<dbReference type="InterPro" id="IPR017452">
    <property type="entry name" value="GPCR_Rhodpsn_7TM"/>
</dbReference>
<keyword evidence="7" id="KW-0675">Receptor</keyword>
<evidence type="ECO:0000313" key="11">
    <source>
        <dbReference type="EnsemblMetazoa" id="XP_001193876"/>
    </source>
</evidence>
<evidence type="ECO:0000256" key="5">
    <source>
        <dbReference type="ARBA" id="ARBA00023040"/>
    </source>
</evidence>
<keyword evidence="12" id="KW-1185">Reference proteome</keyword>
<dbReference type="SUPFAM" id="SSF81321">
    <property type="entry name" value="Family A G protein-coupled receptor-like"/>
    <property type="match status" value="1"/>
</dbReference>
<dbReference type="EnsemblMetazoa" id="XM_001193876">
    <property type="protein sequence ID" value="XP_001193876"/>
    <property type="gene ID" value="LOC756195"/>
</dbReference>
<feature type="transmembrane region" description="Helical" evidence="9">
    <location>
        <begin position="45"/>
        <end position="66"/>
    </location>
</feature>
<dbReference type="KEGG" id="spu:756195"/>
<evidence type="ECO:0000256" key="6">
    <source>
        <dbReference type="ARBA" id="ARBA00023136"/>
    </source>
</evidence>
<evidence type="ECO:0000256" key="9">
    <source>
        <dbReference type="SAM" id="Phobius"/>
    </source>
</evidence>
<feature type="transmembrane region" description="Helical" evidence="9">
    <location>
        <begin position="271"/>
        <end position="290"/>
    </location>
</feature>
<keyword evidence="4 9" id="KW-1133">Transmembrane helix</keyword>
<dbReference type="PANTHER" id="PTHR24249:SF420">
    <property type="entry name" value="G-PROTEIN COUPLED RECEPTORS FAMILY 1 PROFILE DOMAIN-CONTAINING PROTEIN"/>
    <property type="match status" value="1"/>
</dbReference>
<keyword evidence="2" id="KW-1003">Cell membrane</keyword>
<keyword evidence="5" id="KW-0297">G-protein coupled receptor</keyword>
<dbReference type="Gene3D" id="1.20.1070.10">
    <property type="entry name" value="Rhodopsin 7-helix transmembrane proteins"/>
    <property type="match status" value="1"/>
</dbReference>
<dbReference type="Proteomes" id="UP000007110">
    <property type="component" value="Unassembled WGS sequence"/>
</dbReference>
<dbReference type="PROSITE" id="PS50262">
    <property type="entry name" value="G_PROTEIN_RECEP_F1_2"/>
    <property type="match status" value="1"/>
</dbReference>
<dbReference type="GO" id="GO:0004930">
    <property type="term" value="F:G protein-coupled receptor activity"/>
    <property type="evidence" value="ECO:0000318"/>
    <property type="project" value="GO_Central"/>
</dbReference>
<feature type="transmembrane region" description="Helical" evidence="9">
    <location>
        <begin position="6"/>
        <end position="33"/>
    </location>
</feature>
<name>A0A7M7G9S2_STRPU</name>
<evidence type="ECO:0000256" key="1">
    <source>
        <dbReference type="ARBA" id="ARBA00004651"/>
    </source>
</evidence>
<feature type="transmembrane region" description="Helical" evidence="9">
    <location>
        <begin position="78"/>
        <end position="100"/>
    </location>
</feature>
<keyword evidence="8" id="KW-0807">Transducer</keyword>
<evidence type="ECO:0000256" key="2">
    <source>
        <dbReference type="ARBA" id="ARBA00022475"/>
    </source>
</evidence>
<dbReference type="Pfam" id="PF00001">
    <property type="entry name" value="7tm_1"/>
    <property type="match status" value="1"/>
</dbReference>
<feature type="transmembrane region" description="Helical" evidence="9">
    <location>
        <begin position="169"/>
        <end position="188"/>
    </location>
</feature>
<evidence type="ECO:0000313" key="12">
    <source>
        <dbReference type="Proteomes" id="UP000007110"/>
    </source>
</evidence>
<evidence type="ECO:0000256" key="4">
    <source>
        <dbReference type="ARBA" id="ARBA00022989"/>
    </source>
</evidence>
<evidence type="ECO:0000259" key="10">
    <source>
        <dbReference type="PROSITE" id="PS50262"/>
    </source>
</evidence>
<dbReference type="GeneID" id="756195"/>
<keyword evidence="3 9" id="KW-0812">Transmembrane</keyword>
<organism evidence="11 12">
    <name type="scientific">Strongylocentrotus purpuratus</name>
    <name type="common">Purple sea urchin</name>
    <dbReference type="NCBI Taxonomy" id="7668"/>
    <lineage>
        <taxon>Eukaryota</taxon>
        <taxon>Metazoa</taxon>
        <taxon>Echinodermata</taxon>
        <taxon>Eleutherozoa</taxon>
        <taxon>Echinozoa</taxon>
        <taxon>Echinoidea</taxon>
        <taxon>Euechinoidea</taxon>
        <taxon>Echinacea</taxon>
        <taxon>Camarodonta</taxon>
        <taxon>Echinidea</taxon>
        <taxon>Strongylocentrotidae</taxon>
        <taxon>Strongylocentrotus</taxon>
    </lineage>
</organism>
<reference evidence="12" key="1">
    <citation type="submission" date="2015-02" db="EMBL/GenBank/DDBJ databases">
        <title>Genome sequencing for Strongylocentrotus purpuratus.</title>
        <authorList>
            <person name="Murali S."/>
            <person name="Liu Y."/>
            <person name="Vee V."/>
            <person name="English A."/>
            <person name="Wang M."/>
            <person name="Skinner E."/>
            <person name="Han Y."/>
            <person name="Muzny D.M."/>
            <person name="Worley K.C."/>
            <person name="Gibbs R.A."/>
        </authorList>
    </citation>
    <scope>NUCLEOTIDE SEQUENCE</scope>
</reference>
<keyword evidence="6 9" id="KW-0472">Membrane</keyword>
<sequence length="342" mass="38488">MGASGFALTLCRILLCLFSGFNFLSYIFIIVCIIRHPYLQTITNYTLFSTGVAHIVFQFMCVISIFELQDICSVSKPFTLIAFLYIGMVAVFANTVLVTIETYLKVCHPFLYARVITGRKCFLLIALIWVISFCFAAIAGEAGNNLEHDKYRDCPFLAVQDHDKTIGNILNIVLVPSLVIISVLKFLVIRTARKQAVRIGALGEREPSQPPHQQPNGDIVEQLQQKFKNIRKSTINLTIFVGTYICGWVPVLIISNIIFYTDHPVGLNASVIIFMAVANLTSVGPLVYTLRQTEFSRLQKRYVQQIKAYVCERFGDIRKEVHVNVIQTKTTTETEFGASVPQ</sequence>
<dbReference type="AlphaFoldDB" id="A0A7M7G9S2"/>
<dbReference type="InterPro" id="IPR050569">
    <property type="entry name" value="TAAR"/>
</dbReference>
<dbReference type="InParanoid" id="A0A7M7G9S2"/>
<feature type="domain" description="G-protein coupled receptors family 1 profile" evidence="10">
    <location>
        <begin position="25"/>
        <end position="288"/>
    </location>
</feature>
<feature type="transmembrane region" description="Helical" evidence="9">
    <location>
        <begin position="121"/>
        <end position="140"/>
    </location>
</feature>
<evidence type="ECO:0000256" key="7">
    <source>
        <dbReference type="ARBA" id="ARBA00023170"/>
    </source>
</evidence>
<proteinExistence type="predicted"/>
<dbReference type="OMA" id="CVISIFE"/>
<dbReference type="InterPro" id="IPR000276">
    <property type="entry name" value="GPCR_Rhodpsn"/>
</dbReference>